<evidence type="ECO:0000313" key="3">
    <source>
        <dbReference type="Proteomes" id="UP000033710"/>
    </source>
</evidence>
<evidence type="ECO:0000313" key="2">
    <source>
        <dbReference type="EMBL" id="KJR87251.1"/>
    </source>
</evidence>
<comment type="caution">
    <text evidence="2">The sequence shown here is derived from an EMBL/GenBank/DDBJ whole genome shotgun (WGS) entry which is preliminary data.</text>
</comment>
<dbReference type="KEGG" id="ssck:SPSK_02044"/>
<dbReference type="OrthoDB" id="10302812at2759"/>
<feature type="compositionally biased region" description="Polar residues" evidence="1">
    <location>
        <begin position="1"/>
        <end position="13"/>
    </location>
</feature>
<organism evidence="2 3">
    <name type="scientific">Sporothrix schenckii 1099-18</name>
    <dbReference type="NCBI Taxonomy" id="1397361"/>
    <lineage>
        <taxon>Eukaryota</taxon>
        <taxon>Fungi</taxon>
        <taxon>Dikarya</taxon>
        <taxon>Ascomycota</taxon>
        <taxon>Pezizomycotina</taxon>
        <taxon>Sordariomycetes</taxon>
        <taxon>Sordariomycetidae</taxon>
        <taxon>Ophiostomatales</taxon>
        <taxon>Ophiostomataceae</taxon>
        <taxon>Sporothrix</taxon>
    </lineage>
</organism>
<gene>
    <name evidence="2" type="ORF">SPSK_02044</name>
</gene>
<name>A0A0F2MGG0_SPOSC</name>
<dbReference type="EMBL" id="AXCR01000005">
    <property type="protein sequence ID" value="KJR87251.1"/>
    <property type="molecule type" value="Genomic_DNA"/>
</dbReference>
<feature type="compositionally biased region" description="Polar residues" evidence="1">
    <location>
        <begin position="29"/>
        <end position="41"/>
    </location>
</feature>
<proteinExistence type="predicted"/>
<sequence>MSNTQNTSSSKSDAVSPDIDYDRHRLENGQIQDAGATTASNEAPIPTTDDTTRGLEAGTKQLEELAATFANHIDDLAKQTVEFQDEVNKTLAEIEKTKV</sequence>
<dbReference type="RefSeq" id="XP_016589927.1">
    <property type="nucleotide sequence ID" value="XM_016728940.1"/>
</dbReference>
<reference evidence="2 3" key="2">
    <citation type="journal article" date="2015" name="Eukaryot. Cell">
        <title>Asexual propagation of a virulent clone complex in a human and feline outbreak of sporotrichosis.</title>
        <authorList>
            <person name="Teixeira Mde M."/>
            <person name="Rodrigues A.M."/>
            <person name="Tsui C.K."/>
            <person name="de Almeida L.G."/>
            <person name="Van Diepeningen A.D."/>
            <person name="van den Ende B.G."/>
            <person name="Fernandes G.F."/>
            <person name="Kano R."/>
            <person name="Hamelin R.C."/>
            <person name="Lopes-Bezerra L.M."/>
            <person name="Vasconcelos A.T."/>
            <person name="de Hoog S."/>
            <person name="de Camargo Z.P."/>
            <person name="Felipe M.S."/>
        </authorList>
    </citation>
    <scope>NUCLEOTIDE SEQUENCE [LARGE SCALE GENOMIC DNA]</scope>
    <source>
        <strain evidence="2 3">1099-18</strain>
    </source>
</reference>
<reference evidence="2 3" key="1">
    <citation type="journal article" date="2014" name="BMC Genomics">
        <title>Comparative genomics of the major fungal agents of human and animal Sporotrichosis: Sporothrix schenckii and Sporothrix brasiliensis.</title>
        <authorList>
            <person name="Teixeira M.M."/>
            <person name="de Almeida L.G."/>
            <person name="Kubitschek-Barreira P."/>
            <person name="Alves F.L."/>
            <person name="Kioshima E.S."/>
            <person name="Abadio A.K."/>
            <person name="Fernandes L."/>
            <person name="Derengowski L.S."/>
            <person name="Ferreira K.S."/>
            <person name="Souza R.C."/>
            <person name="Ruiz J.C."/>
            <person name="de Andrade N.C."/>
            <person name="Paes H.C."/>
            <person name="Nicola A.M."/>
            <person name="Albuquerque P."/>
            <person name="Gerber A.L."/>
            <person name="Martins V.P."/>
            <person name="Peconick L.D."/>
            <person name="Neto A.V."/>
            <person name="Chaucanez C.B."/>
            <person name="Silva P.A."/>
            <person name="Cunha O.L."/>
            <person name="de Oliveira F.F."/>
            <person name="dos Santos T.C."/>
            <person name="Barros A.L."/>
            <person name="Soares M.A."/>
            <person name="de Oliveira L.M."/>
            <person name="Marini M.M."/>
            <person name="Villalobos-Duno H."/>
            <person name="Cunha M.M."/>
            <person name="de Hoog S."/>
            <person name="da Silveira J.F."/>
            <person name="Henrissat B."/>
            <person name="Nino-Vega G.A."/>
            <person name="Cisalpino P.S."/>
            <person name="Mora-Montes H.M."/>
            <person name="Almeida S.R."/>
            <person name="Stajich J.E."/>
            <person name="Lopes-Bezerra L.M."/>
            <person name="Vasconcelos A.T."/>
            <person name="Felipe M.S."/>
        </authorList>
    </citation>
    <scope>NUCLEOTIDE SEQUENCE [LARGE SCALE GENOMIC DNA]</scope>
    <source>
        <strain evidence="2 3">1099-18</strain>
    </source>
</reference>
<feature type="region of interest" description="Disordered" evidence="1">
    <location>
        <begin position="1"/>
        <end position="53"/>
    </location>
</feature>
<dbReference type="GeneID" id="27664217"/>
<dbReference type="Proteomes" id="UP000033710">
    <property type="component" value="Unassembled WGS sequence"/>
</dbReference>
<protein>
    <submittedName>
        <fullName evidence="2">Uncharacterized protein</fullName>
    </submittedName>
</protein>
<dbReference type="VEuPathDB" id="FungiDB:SPSK_02044"/>
<dbReference type="AlphaFoldDB" id="A0A0F2MGG0"/>
<accession>A0A0F2MGG0</accession>
<evidence type="ECO:0000256" key="1">
    <source>
        <dbReference type="SAM" id="MobiDB-lite"/>
    </source>
</evidence>